<proteinExistence type="predicted"/>
<keyword evidence="1" id="KW-1133">Transmembrane helix</keyword>
<evidence type="ECO:0000313" key="3">
    <source>
        <dbReference type="Proteomes" id="UP001285835"/>
    </source>
</evidence>
<keyword evidence="1" id="KW-0812">Transmembrane</keyword>
<dbReference type="Pfam" id="PF06961">
    <property type="entry name" value="DUF1294"/>
    <property type="match status" value="1"/>
</dbReference>
<dbReference type="RefSeq" id="WP_319916452.1">
    <property type="nucleotide sequence ID" value="NZ_JAWZXF010000005.1"/>
</dbReference>
<keyword evidence="1" id="KW-0472">Membrane</keyword>
<accession>A0AAP6G9T1</accession>
<feature type="transmembrane region" description="Helical" evidence="1">
    <location>
        <begin position="88"/>
        <end position="106"/>
    </location>
</feature>
<protein>
    <submittedName>
        <fullName evidence="2">DUF1294 domain-containing protein</fullName>
    </submittedName>
</protein>
<name>A0AAP6G9T1_AERME</name>
<sequence length="113" mass="13152">MMALALLPLIWAAWLGIEEANWWPLALITTMSLLTMLAYAHDKRQAIRGGWRIPESRLHLLELLGGWPGALVARHWLRHKTQKGSYRLRFWAIVLLHLGLWGLWISRPLWQGL</sequence>
<comment type="caution">
    <text evidence="2">The sequence shown here is derived from an EMBL/GenBank/DDBJ whole genome shotgun (WGS) entry which is preliminary data.</text>
</comment>
<feature type="transmembrane region" description="Helical" evidence="1">
    <location>
        <begin position="22"/>
        <end position="40"/>
    </location>
</feature>
<organism evidence="2 3">
    <name type="scientific">Aeromonas media</name>
    <dbReference type="NCBI Taxonomy" id="651"/>
    <lineage>
        <taxon>Bacteria</taxon>
        <taxon>Pseudomonadati</taxon>
        <taxon>Pseudomonadota</taxon>
        <taxon>Gammaproteobacteria</taxon>
        <taxon>Aeromonadales</taxon>
        <taxon>Aeromonadaceae</taxon>
        <taxon>Aeromonas</taxon>
    </lineage>
</organism>
<evidence type="ECO:0000313" key="2">
    <source>
        <dbReference type="EMBL" id="MDX7921213.1"/>
    </source>
</evidence>
<dbReference type="Proteomes" id="UP001285835">
    <property type="component" value="Unassembled WGS sequence"/>
</dbReference>
<dbReference type="InterPro" id="IPR010718">
    <property type="entry name" value="DUF1294"/>
</dbReference>
<dbReference type="AlphaFoldDB" id="A0AAP6G9T1"/>
<dbReference type="EMBL" id="JAWZXF010000005">
    <property type="protein sequence ID" value="MDX7921213.1"/>
    <property type="molecule type" value="Genomic_DNA"/>
</dbReference>
<reference evidence="2" key="1">
    <citation type="submission" date="2023-11" db="EMBL/GenBank/DDBJ databases">
        <title>WGS of Aeromonas in Northern Israel.</title>
        <authorList>
            <person name="Hershko Y."/>
        </authorList>
    </citation>
    <scope>NUCLEOTIDE SEQUENCE</scope>
    <source>
        <strain evidence="2">02297</strain>
    </source>
</reference>
<gene>
    <name evidence="2" type="ORF">SJS82_04620</name>
</gene>
<evidence type="ECO:0000256" key="1">
    <source>
        <dbReference type="SAM" id="Phobius"/>
    </source>
</evidence>